<dbReference type="SUPFAM" id="SSF50998">
    <property type="entry name" value="Quinoprotein alcohol dehydrogenase-like"/>
    <property type="match status" value="1"/>
</dbReference>
<dbReference type="SMART" id="SM00564">
    <property type="entry name" value="PQQ"/>
    <property type="match status" value="7"/>
</dbReference>
<dbReference type="NCBIfam" id="TIGR03300">
    <property type="entry name" value="assembly_YfgL"/>
    <property type="match status" value="1"/>
</dbReference>
<evidence type="ECO:0000256" key="3">
    <source>
        <dbReference type="ARBA" id="ARBA00023237"/>
    </source>
</evidence>
<dbReference type="PANTHER" id="PTHR34512">
    <property type="entry name" value="CELL SURFACE PROTEIN"/>
    <property type="match status" value="1"/>
</dbReference>
<evidence type="ECO:0000256" key="2">
    <source>
        <dbReference type="ARBA" id="ARBA00023136"/>
    </source>
</evidence>
<dbReference type="InterPro" id="IPR002372">
    <property type="entry name" value="PQQ_rpt_dom"/>
</dbReference>
<keyword evidence="2" id="KW-0472">Membrane</keyword>
<dbReference type="PANTHER" id="PTHR34512:SF30">
    <property type="entry name" value="OUTER MEMBRANE PROTEIN ASSEMBLY FACTOR BAMB"/>
    <property type="match status" value="1"/>
</dbReference>
<dbReference type="EMBL" id="UOFQ01000174">
    <property type="protein sequence ID" value="VAW90154.1"/>
    <property type="molecule type" value="Genomic_DNA"/>
</dbReference>
<dbReference type="HAMAP" id="MF_00923">
    <property type="entry name" value="OM_assembly_BamB"/>
    <property type="match status" value="1"/>
</dbReference>
<dbReference type="InterPro" id="IPR015943">
    <property type="entry name" value="WD40/YVTN_repeat-like_dom_sf"/>
</dbReference>
<protein>
    <submittedName>
        <fullName evidence="5">Outer membrane beta-barrel assembly protein BamB</fullName>
    </submittedName>
</protein>
<proteinExistence type="inferred from homology"/>
<evidence type="ECO:0000256" key="1">
    <source>
        <dbReference type="ARBA" id="ARBA00022729"/>
    </source>
</evidence>
<dbReference type="AlphaFoldDB" id="A0A3B1A8T5"/>
<dbReference type="InterPro" id="IPR017687">
    <property type="entry name" value="BamB"/>
</dbReference>
<sequence length="388" mass="42230">MSGSVVLSAGRLWLPLLALLSLPGCSGTLTHESHPMPLERFEPVASTVAVWYKQPQSRVDEWEGSPAIVVEGEQLFIAHPRGRVRALDAECGCRQWDVETEVSLTGAVGSGDGYLLLGTHKGELLALSSKDGSMLWRSELSSEVMSAPQVSQGVIVVRTNDGKMFGLNAQSGERLWVYETIVPSLSLRGVGAPLIVDDKVFAGFSNGRVAALTVSNGKLLWEKVVALAKGRSELERLVDVDAELAYGDGILYAVAFQGRLIALEVATGRIIWAREFSSHSGIALDEQQLFISDDDGQVMALDRRTGATLWRQDKLIRRDISSPIIHDGKIVVGDFEGYLHWLSTEDGSVVMRRIVDDVAVTERPLVINDILYSVSHQGTITALRVDGL</sequence>
<evidence type="ECO:0000259" key="4">
    <source>
        <dbReference type="Pfam" id="PF13360"/>
    </source>
</evidence>
<dbReference type="Pfam" id="PF13360">
    <property type="entry name" value="PQQ_2"/>
    <property type="match status" value="1"/>
</dbReference>
<gene>
    <name evidence="5" type="ORF">MNBD_GAMMA17-1999</name>
</gene>
<dbReference type="Gene3D" id="2.130.10.10">
    <property type="entry name" value="YVTN repeat-like/Quinoprotein amine dehydrogenase"/>
    <property type="match status" value="1"/>
</dbReference>
<organism evidence="5">
    <name type="scientific">hydrothermal vent metagenome</name>
    <dbReference type="NCBI Taxonomy" id="652676"/>
    <lineage>
        <taxon>unclassified sequences</taxon>
        <taxon>metagenomes</taxon>
        <taxon>ecological metagenomes</taxon>
    </lineage>
</organism>
<dbReference type="InterPro" id="IPR011047">
    <property type="entry name" value="Quinoprotein_ADH-like_sf"/>
</dbReference>
<keyword evidence="3" id="KW-0998">Cell outer membrane</keyword>
<keyword evidence="1" id="KW-0732">Signal</keyword>
<dbReference type="InterPro" id="IPR018391">
    <property type="entry name" value="PQQ_b-propeller_rpt"/>
</dbReference>
<feature type="domain" description="Pyrrolo-quinoline quinone repeat" evidence="4">
    <location>
        <begin position="81"/>
        <end position="312"/>
    </location>
</feature>
<name>A0A3B1A8T5_9ZZZZ</name>
<evidence type="ECO:0000313" key="5">
    <source>
        <dbReference type="EMBL" id="VAW90154.1"/>
    </source>
</evidence>
<reference evidence="5" key="1">
    <citation type="submission" date="2018-06" db="EMBL/GenBank/DDBJ databases">
        <authorList>
            <person name="Zhirakovskaya E."/>
        </authorList>
    </citation>
    <scope>NUCLEOTIDE SEQUENCE</scope>
</reference>
<accession>A0A3B1A8T5</accession>